<evidence type="ECO:0000313" key="3">
    <source>
        <dbReference type="Proteomes" id="UP000887564"/>
    </source>
</evidence>
<organism evidence="3 4">
    <name type="scientific">Parascaris equorum</name>
    <name type="common">Equine roundworm</name>
    <dbReference type="NCBI Taxonomy" id="6256"/>
    <lineage>
        <taxon>Eukaryota</taxon>
        <taxon>Metazoa</taxon>
        <taxon>Ecdysozoa</taxon>
        <taxon>Nematoda</taxon>
        <taxon>Chromadorea</taxon>
        <taxon>Rhabditida</taxon>
        <taxon>Spirurina</taxon>
        <taxon>Ascaridomorpha</taxon>
        <taxon>Ascaridoidea</taxon>
        <taxon>Ascarididae</taxon>
        <taxon>Parascaris</taxon>
    </lineage>
</organism>
<dbReference type="Pfam" id="PF05183">
    <property type="entry name" value="RdRP"/>
    <property type="match status" value="1"/>
</dbReference>
<dbReference type="PANTHER" id="PTHR23079">
    <property type="entry name" value="RNA-DEPENDENT RNA POLYMERASE"/>
    <property type="match status" value="1"/>
</dbReference>
<protein>
    <recommendedName>
        <fullName evidence="1">RNA-dependent RNA polymerase</fullName>
        <ecNumber evidence="1">2.7.7.48</ecNumber>
    </recommendedName>
</protein>
<keyword evidence="1" id="KW-0696">RNA-directed RNA polymerase</keyword>
<keyword evidence="1" id="KW-0694">RNA-binding</keyword>
<comment type="catalytic activity">
    <reaction evidence="1">
        <text>RNA(n) + a ribonucleoside 5'-triphosphate = RNA(n+1) + diphosphate</text>
        <dbReference type="Rhea" id="RHEA:21248"/>
        <dbReference type="Rhea" id="RHEA-COMP:14527"/>
        <dbReference type="Rhea" id="RHEA-COMP:17342"/>
        <dbReference type="ChEBI" id="CHEBI:33019"/>
        <dbReference type="ChEBI" id="CHEBI:61557"/>
        <dbReference type="ChEBI" id="CHEBI:140395"/>
        <dbReference type="EC" id="2.7.7.48"/>
    </reaction>
</comment>
<evidence type="ECO:0000256" key="1">
    <source>
        <dbReference type="RuleBase" id="RU363098"/>
    </source>
</evidence>
<accession>A0A914RNE6</accession>
<dbReference type="GO" id="GO:0003968">
    <property type="term" value="F:RNA-directed RNA polymerase activity"/>
    <property type="evidence" value="ECO:0007669"/>
    <property type="project" value="UniProtKB-KW"/>
</dbReference>
<reference evidence="4" key="1">
    <citation type="submission" date="2022-11" db="UniProtKB">
        <authorList>
            <consortium name="WormBaseParasite"/>
        </authorList>
    </citation>
    <scope>IDENTIFICATION</scope>
</reference>
<evidence type="ECO:0000259" key="2">
    <source>
        <dbReference type="Pfam" id="PF05183"/>
    </source>
</evidence>
<dbReference type="WBParaSite" id="PEQ_0000341501-mRNA-1">
    <property type="protein sequence ID" value="PEQ_0000341501-mRNA-1"/>
    <property type="gene ID" value="PEQ_0000341501"/>
</dbReference>
<name>A0A914RNE6_PAREQ</name>
<dbReference type="AlphaFoldDB" id="A0A914RNE6"/>
<dbReference type="Proteomes" id="UP000887564">
    <property type="component" value="Unplaced"/>
</dbReference>
<proteinExistence type="inferred from homology"/>
<dbReference type="GO" id="GO:0030422">
    <property type="term" value="P:siRNA processing"/>
    <property type="evidence" value="ECO:0007669"/>
    <property type="project" value="TreeGrafter"/>
</dbReference>
<keyword evidence="1" id="KW-0548">Nucleotidyltransferase</keyword>
<comment type="similarity">
    <text evidence="1">Belongs to the RdRP family.</text>
</comment>
<dbReference type="GO" id="GO:0003723">
    <property type="term" value="F:RNA binding"/>
    <property type="evidence" value="ECO:0007669"/>
    <property type="project" value="UniProtKB-KW"/>
</dbReference>
<dbReference type="EC" id="2.7.7.48" evidence="1"/>
<keyword evidence="1" id="KW-0808">Transferase</keyword>
<dbReference type="GO" id="GO:0031380">
    <property type="term" value="C:nuclear RNA-directed RNA polymerase complex"/>
    <property type="evidence" value="ECO:0007669"/>
    <property type="project" value="TreeGrafter"/>
</dbReference>
<keyword evidence="3" id="KW-1185">Reference proteome</keyword>
<dbReference type="InterPro" id="IPR007855">
    <property type="entry name" value="RDRP"/>
</dbReference>
<dbReference type="InterPro" id="IPR057596">
    <property type="entry name" value="RDRP_core"/>
</dbReference>
<feature type="domain" description="RDRP core" evidence="2">
    <location>
        <begin position="9"/>
        <end position="92"/>
    </location>
</feature>
<dbReference type="PANTHER" id="PTHR23079:SF57">
    <property type="entry name" value="RNA-DIRECTED RNA POLYMERASE"/>
    <property type="match status" value="1"/>
</dbReference>
<sequence>MKHNTVGPYLIQTTVHNALLCGVYIADRHFVYLASSNSQMRDNGCYFFDDGDGGVVKTIRKKLGVFDRSNIPKLMARMGQCFTQAKVSRVSSSTSGNYRIFFLFIL</sequence>
<evidence type="ECO:0000313" key="4">
    <source>
        <dbReference type="WBParaSite" id="PEQ_0000341501-mRNA-1"/>
    </source>
</evidence>